<evidence type="ECO:0000313" key="6">
    <source>
        <dbReference type="Proteomes" id="UP000800038"/>
    </source>
</evidence>
<evidence type="ECO:0000259" key="4">
    <source>
        <dbReference type="Pfam" id="PF05368"/>
    </source>
</evidence>
<sequence length="364" mass="40494">MHFQLYPSYITSRNHVSPTSSTTPINLRDSTASPQLPNRPTSTNAFHTMTTSQTTILLLGAGELGTAFLPHLSKLSNIHITLGVRNPPKYTHLTSPIVSISQIDLASPSRELAETFAEHDILISATGFGADPSTVLKLANEVLAAGMLRQDRGQASLWYFPWQWGVDYDVTGDGNGLMPLFGAQRHVRTLLRKQALSSNVKWTVVSTAIFMSFLFEQFWGIVDRSLEAESGNITVRCLRDWDHKVTVTDVNDIGRVLARIIASPSLFTNNILYVAGDTVLYAELASIVERVSGATVEMETWDVPHLERELSNSPDNGIKKYRLVFARDGVWWDKEKTINHELGMPMMDVATYADRLFNKGSRGE</sequence>
<dbReference type="Gene3D" id="3.40.50.720">
    <property type="entry name" value="NAD(P)-binding Rossmann-like Domain"/>
    <property type="match status" value="1"/>
</dbReference>
<dbReference type="OrthoDB" id="5283654at2759"/>
<protein>
    <submittedName>
        <fullName evidence="5">NAD(P)-binding protein</fullName>
    </submittedName>
</protein>
<dbReference type="Pfam" id="PF05368">
    <property type="entry name" value="NmrA"/>
    <property type="match status" value="1"/>
</dbReference>
<dbReference type="AlphaFoldDB" id="A0A6A5S282"/>
<evidence type="ECO:0000313" key="5">
    <source>
        <dbReference type="EMBL" id="KAF1934825.1"/>
    </source>
</evidence>
<evidence type="ECO:0000256" key="3">
    <source>
        <dbReference type="SAM" id="MobiDB-lite"/>
    </source>
</evidence>
<dbReference type="InterPro" id="IPR036291">
    <property type="entry name" value="NAD(P)-bd_dom_sf"/>
</dbReference>
<feature type="region of interest" description="Disordered" evidence="3">
    <location>
        <begin position="14"/>
        <end position="44"/>
    </location>
</feature>
<accession>A0A6A5S282</accession>
<dbReference type="EMBL" id="ML976363">
    <property type="protein sequence ID" value="KAF1934825.1"/>
    <property type="molecule type" value="Genomic_DNA"/>
</dbReference>
<evidence type="ECO:0000256" key="1">
    <source>
        <dbReference type="ARBA" id="ARBA00022857"/>
    </source>
</evidence>
<name>A0A6A5S282_9PLEO</name>
<dbReference type="InterPro" id="IPR008030">
    <property type="entry name" value="NmrA-like"/>
</dbReference>
<dbReference type="GO" id="GO:0016491">
    <property type="term" value="F:oxidoreductase activity"/>
    <property type="evidence" value="ECO:0007669"/>
    <property type="project" value="UniProtKB-KW"/>
</dbReference>
<organism evidence="5 6">
    <name type="scientific">Clathrospora elynae</name>
    <dbReference type="NCBI Taxonomy" id="706981"/>
    <lineage>
        <taxon>Eukaryota</taxon>
        <taxon>Fungi</taxon>
        <taxon>Dikarya</taxon>
        <taxon>Ascomycota</taxon>
        <taxon>Pezizomycotina</taxon>
        <taxon>Dothideomycetes</taxon>
        <taxon>Pleosporomycetidae</taxon>
        <taxon>Pleosporales</taxon>
        <taxon>Diademaceae</taxon>
        <taxon>Clathrospora</taxon>
    </lineage>
</organism>
<reference evidence="5" key="1">
    <citation type="journal article" date="2020" name="Stud. Mycol.">
        <title>101 Dothideomycetes genomes: a test case for predicting lifestyles and emergence of pathogens.</title>
        <authorList>
            <person name="Haridas S."/>
            <person name="Albert R."/>
            <person name="Binder M."/>
            <person name="Bloem J."/>
            <person name="Labutti K."/>
            <person name="Salamov A."/>
            <person name="Andreopoulos B."/>
            <person name="Baker S."/>
            <person name="Barry K."/>
            <person name="Bills G."/>
            <person name="Bluhm B."/>
            <person name="Cannon C."/>
            <person name="Castanera R."/>
            <person name="Culley D."/>
            <person name="Daum C."/>
            <person name="Ezra D."/>
            <person name="Gonzalez J."/>
            <person name="Henrissat B."/>
            <person name="Kuo A."/>
            <person name="Liang C."/>
            <person name="Lipzen A."/>
            <person name="Lutzoni F."/>
            <person name="Magnuson J."/>
            <person name="Mondo S."/>
            <person name="Nolan M."/>
            <person name="Ohm R."/>
            <person name="Pangilinan J."/>
            <person name="Park H.-J."/>
            <person name="Ramirez L."/>
            <person name="Alfaro M."/>
            <person name="Sun H."/>
            <person name="Tritt A."/>
            <person name="Yoshinaga Y."/>
            <person name="Zwiers L.-H."/>
            <person name="Turgeon B."/>
            <person name="Goodwin S."/>
            <person name="Spatafora J."/>
            <person name="Crous P."/>
            <person name="Grigoriev I."/>
        </authorList>
    </citation>
    <scope>NUCLEOTIDE SEQUENCE</scope>
    <source>
        <strain evidence="5">CBS 161.51</strain>
    </source>
</reference>
<feature type="domain" description="NmrA-like" evidence="4">
    <location>
        <begin position="54"/>
        <end position="305"/>
    </location>
</feature>
<dbReference type="SUPFAM" id="SSF51735">
    <property type="entry name" value="NAD(P)-binding Rossmann-fold domains"/>
    <property type="match status" value="1"/>
</dbReference>
<keyword evidence="2" id="KW-0560">Oxidoreductase</keyword>
<keyword evidence="6" id="KW-1185">Reference proteome</keyword>
<proteinExistence type="predicted"/>
<dbReference type="PANTHER" id="PTHR47706">
    <property type="entry name" value="NMRA-LIKE FAMILY PROTEIN"/>
    <property type="match status" value="1"/>
</dbReference>
<dbReference type="PANTHER" id="PTHR47706:SF6">
    <property type="entry name" value="NMRA-LIKE FAMILY PROTEIN (AFU_ORTHOLOGUE AFUA_6G00280)"/>
    <property type="match status" value="1"/>
</dbReference>
<dbReference type="Proteomes" id="UP000800038">
    <property type="component" value="Unassembled WGS sequence"/>
</dbReference>
<gene>
    <name evidence="5" type="ORF">EJ02DRAFT_507336</name>
</gene>
<dbReference type="InterPro" id="IPR051609">
    <property type="entry name" value="NmrA/Isoflavone_reductase-like"/>
</dbReference>
<keyword evidence="1" id="KW-0521">NADP</keyword>
<evidence type="ECO:0000256" key="2">
    <source>
        <dbReference type="ARBA" id="ARBA00023002"/>
    </source>
</evidence>